<evidence type="ECO:0000313" key="2">
    <source>
        <dbReference type="Proteomes" id="UP000243333"/>
    </source>
</evidence>
<reference evidence="2" key="1">
    <citation type="submission" date="2016-10" db="EMBL/GenBank/DDBJ databases">
        <authorList>
            <person name="Varghese N."/>
            <person name="Submissions S."/>
        </authorList>
    </citation>
    <scope>NUCLEOTIDE SEQUENCE [LARGE SCALE GENOMIC DNA]</scope>
    <source>
        <strain evidence="2">DSM 23256</strain>
    </source>
</reference>
<evidence type="ECO:0000313" key="1">
    <source>
        <dbReference type="EMBL" id="SDF54883.1"/>
    </source>
</evidence>
<dbReference type="STRING" id="1123285.SAMN05660235_01964"/>
<accession>A0A1G7LZL9</accession>
<dbReference type="AlphaFoldDB" id="A0A1G7LZL9"/>
<dbReference type="InterPro" id="IPR027417">
    <property type="entry name" value="P-loop_NTPase"/>
</dbReference>
<dbReference type="EMBL" id="FNBU01000014">
    <property type="protein sequence ID" value="SDF54883.1"/>
    <property type="molecule type" value="Genomic_DNA"/>
</dbReference>
<gene>
    <name evidence="1" type="ORF">SAMN05660235_01964</name>
</gene>
<protein>
    <submittedName>
        <fullName evidence="1">Uncharacterized protein</fullName>
    </submittedName>
</protein>
<proteinExistence type="predicted"/>
<name>A0A1G7LZL9_9FIRM</name>
<keyword evidence="2" id="KW-1185">Reference proteome</keyword>
<dbReference type="Proteomes" id="UP000243333">
    <property type="component" value="Unassembled WGS sequence"/>
</dbReference>
<organism evidence="1 2">
    <name type="scientific">Sporolituus thermophilus DSM 23256</name>
    <dbReference type="NCBI Taxonomy" id="1123285"/>
    <lineage>
        <taxon>Bacteria</taxon>
        <taxon>Bacillati</taxon>
        <taxon>Bacillota</taxon>
        <taxon>Negativicutes</taxon>
        <taxon>Selenomonadales</taxon>
        <taxon>Sporomusaceae</taxon>
        <taxon>Sporolituus</taxon>
    </lineage>
</organism>
<sequence>MFGLLEMKLGIAGTAKNTGKTTTTAAIMTELRRKGIPFYLTSIGYDGENIDNVTGLPKPKLRVEPGDIVATAERCLAASTATFSILAQTPVRTPLGRVVVGRVEKEGLAVTAGPNKSVEVRTIAAVLSSLGPGITLFDGALNRIAPLAETDGFILATGAARTVNIPRLAEETERIWRIANLPAVPLALLIAERRPAGITLFGDQGDVLAHWKEASILAEQDVDRIVAAAKNGGACLYIPGIIGERAFAYLADRGAELPSRLFVAFSDPIKLLAFANPIAYYGWIEKLEAHGVLTGVVRRVPLLAVTVNPFYPEFRYDTASYRPAYVDPHWLQVAVSNHIQAPVYNVMKQSVQGLINHVLAQARPWENPIKTVYF</sequence>
<dbReference type="SUPFAM" id="SSF52540">
    <property type="entry name" value="P-loop containing nucleoside triphosphate hydrolases"/>
    <property type="match status" value="1"/>
</dbReference>